<dbReference type="SMART" id="SM00267">
    <property type="entry name" value="GGDEF"/>
    <property type="match status" value="1"/>
</dbReference>
<dbReference type="Gene3D" id="3.30.450.20">
    <property type="entry name" value="PAS domain"/>
    <property type="match status" value="1"/>
</dbReference>
<dbReference type="eggNOG" id="COG0715">
    <property type="taxonomic scope" value="Bacteria"/>
</dbReference>
<dbReference type="eggNOG" id="COG2199">
    <property type="taxonomic scope" value="Bacteria"/>
</dbReference>
<dbReference type="SUPFAM" id="SSF55073">
    <property type="entry name" value="Nucleotide cyclase"/>
    <property type="match status" value="1"/>
</dbReference>
<name>I3YF96_THIV6</name>
<dbReference type="InterPro" id="IPR043128">
    <property type="entry name" value="Rev_trsase/Diguanyl_cyclase"/>
</dbReference>
<dbReference type="InterPro" id="IPR029787">
    <property type="entry name" value="Nucleotide_cyclase"/>
</dbReference>
<dbReference type="CDD" id="cd00130">
    <property type="entry name" value="PAS"/>
    <property type="match status" value="1"/>
</dbReference>
<evidence type="ECO:0000313" key="9">
    <source>
        <dbReference type="Proteomes" id="UP000006062"/>
    </source>
</evidence>
<dbReference type="Pfam" id="PF00989">
    <property type="entry name" value="PAS"/>
    <property type="match status" value="1"/>
</dbReference>
<reference evidence="8 9" key="1">
    <citation type="submission" date="2012-06" db="EMBL/GenBank/DDBJ databases">
        <title>Complete sequence of Thiocystis violascens DSM 198.</title>
        <authorList>
            <consortium name="US DOE Joint Genome Institute"/>
            <person name="Lucas S."/>
            <person name="Han J."/>
            <person name="Lapidus A."/>
            <person name="Cheng J.-F."/>
            <person name="Goodwin L."/>
            <person name="Pitluck S."/>
            <person name="Peters L."/>
            <person name="Ovchinnikova G."/>
            <person name="Teshima H."/>
            <person name="Detter J.C."/>
            <person name="Han C."/>
            <person name="Tapia R."/>
            <person name="Land M."/>
            <person name="Hauser L."/>
            <person name="Kyrpides N."/>
            <person name="Ivanova N."/>
            <person name="Pagani I."/>
            <person name="Vogl K."/>
            <person name="Liu Z."/>
            <person name="Frigaard N.-U."/>
            <person name="Bryant D."/>
            <person name="Woyke T."/>
        </authorList>
    </citation>
    <scope>NUCLEOTIDE SEQUENCE [LARGE SCALE GENOMIC DNA]</scope>
    <source>
        <strain evidence="9">ATCC 17096 / DSM 198 / 6111</strain>
    </source>
</reference>
<dbReference type="PROSITE" id="PS50112">
    <property type="entry name" value="PAS"/>
    <property type="match status" value="1"/>
</dbReference>
<proteinExistence type="predicted"/>
<feature type="chain" id="PRO_5003682495" evidence="4">
    <location>
        <begin position="42"/>
        <end position="694"/>
    </location>
</feature>
<dbReference type="Proteomes" id="UP000006062">
    <property type="component" value="Chromosome"/>
</dbReference>
<dbReference type="InterPro" id="IPR052163">
    <property type="entry name" value="DGC-Regulatory_Protein"/>
</dbReference>
<dbReference type="InterPro" id="IPR000160">
    <property type="entry name" value="GGDEF_dom"/>
</dbReference>
<feature type="region of interest" description="Disordered" evidence="2">
    <location>
        <begin position="672"/>
        <end position="694"/>
    </location>
</feature>
<evidence type="ECO:0000256" key="4">
    <source>
        <dbReference type="SAM" id="SignalP"/>
    </source>
</evidence>
<evidence type="ECO:0000313" key="8">
    <source>
        <dbReference type="EMBL" id="AFL75664.1"/>
    </source>
</evidence>
<dbReference type="InterPro" id="IPR015168">
    <property type="entry name" value="SsuA/THI5"/>
</dbReference>
<dbReference type="InterPro" id="IPR035965">
    <property type="entry name" value="PAS-like_dom_sf"/>
</dbReference>
<keyword evidence="4" id="KW-0732">Signal</keyword>
<evidence type="ECO:0000259" key="7">
    <source>
        <dbReference type="PROSITE" id="PS50887"/>
    </source>
</evidence>
<dbReference type="Pfam" id="PF00990">
    <property type="entry name" value="GGDEF"/>
    <property type="match status" value="1"/>
</dbReference>
<dbReference type="SUPFAM" id="SSF55785">
    <property type="entry name" value="PYP-like sensor domain (PAS domain)"/>
    <property type="match status" value="1"/>
</dbReference>
<accession>I3YF96</accession>
<dbReference type="SMART" id="SM00091">
    <property type="entry name" value="PAS"/>
    <property type="match status" value="1"/>
</dbReference>
<keyword evidence="3" id="KW-0472">Membrane</keyword>
<keyword evidence="3" id="KW-0812">Transmembrane</keyword>
<feature type="signal peptide" evidence="4">
    <location>
        <begin position="1"/>
        <end position="41"/>
    </location>
</feature>
<dbReference type="PROSITE" id="PS50887">
    <property type="entry name" value="GGDEF"/>
    <property type="match status" value="1"/>
</dbReference>
<dbReference type="CDD" id="cd01949">
    <property type="entry name" value="GGDEF"/>
    <property type="match status" value="1"/>
</dbReference>
<dbReference type="OrthoDB" id="9180959at2"/>
<feature type="domain" description="GGDEF" evidence="7">
    <location>
        <begin position="537"/>
        <end position="670"/>
    </location>
</feature>
<dbReference type="GO" id="GO:0006355">
    <property type="term" value="P:regulation of DNA-templated transcription"/>
    <property type="evidence" value="ECO:0007669"/>
    <property type="project" value="InterPro"/>
</dbReference>
<dbReference type="EMBL" id="CP003154">
    <property type="protein sequence ID" value="AFL75664.1"/>
    <property type="molecule type" value="Genomic_DNA"/>
</dbReference>
<gene>
    <name evidence="8" type="ordered locus">Thivi_3822</name>
</gene>
<dbReference type="STRING" id="765911.Thivi_3822"/>
<feature type="transmembrane region" description="Helical" evidence="3">
    <location>
        <begin position="339"/>
        <end position="361"/>
    </location>
</feature>
<dbReference type="AlphaFoldDB" id="I3YF96"/>
<dbReference type="InterPro" id="IPR013767">
    <property type="entry name" value="PAS_fold"/>
</dbReference>
<dbReference type="HOGENOM" id="CLU_000445_86_4_6"/>
<dbReference type="PANTHER" id="PTHR46663">
    <property type="entry name" value="DIGUANYLATE CYCLASE DGCT-RELATED"/>
    <property type="match status" value="1"/>
</dbReference>
<dbReference type="InterPro" id="IPR000700">
    <property type="entry name" value="PAS-assoc_C"/>
</dbReference>
<sequence length="694" mass="76677">MRTAVVKSHHWRRPTAAHWRFGLSVLLATGALVLSPPPACARDAVTLQLKWTHCFQFAGYYAAQEQGYYREAGLDVRLEEGLPGIDVVGRVVSGQADYGIGTSSLLLARAAGKPVVALAVILQHSPLVLIARQRQAAQSIHDLAGKRVMVEPDADEILAYLKREGIPPERLIQIDHSFEIQDLIDGRVDALTAYLSNEPELLDRLHVPYQMYTPRSAGIDFYADNLFTSERELHAHPERVRAFRAASLRGWEYALTHPDEIIELILTKYAGRDTREHYVFEAAQLRPLIRADLIEIGYMNPGRWAHMAETYAEIGLLPANVSLDGFLYDPSPAVDLSGLYLILAAVLGFTGIVGGVTVYIYRVNRRLRHSLSDLQQANGRLAVLSTAIENSPTSVVITGPDTLIQYVNPAFVTVTGYSVAEAVGQTPRILRSGLTEPTTFREMWSHLKRGEPWSGELINRRKSGEVYWEEAHVAPIKDRAGQTTHYVAVKLDITERKQAHQQLDYLAHHDALTHLPNRLLFFERVAQTLALAKRNQTKFALLFIDLDKFKPINDTHGHAVGDLVLRETAKRLSGCVRESDTVGRIGGDEFVVLLPHVGGAEHATIVANKIRQALRQPLTVAETTLFISSSIGIAIYPEHGHDQLALTAHADGAIYAAKASGRDRIQVAAVGNPASTPLNHPSAESAIEPPYPDR</sequence>
<dbReference type="InterPro" id="IPR001610">
    <property type="entry name" value="PAC"/>
</dbReference>
<protein>
    <submittedName>
        <fullName evidence="8">PAS domain S-box/diguanylate cyclase (GGDEF) domain-containing protein</fullName>
    </submittedName>
</protein>
<keyword evidence="9" id="KW-1185">Reference proteome</keyword>
<dbReference type="PROSITE" id="PS50113">
    <property type="entry name" value="PAC"/>
    <property type="match status" value="1"/>
</dbReference>
<evidence type="ECO:0000259" key="5">
    <source>
        <dbReference type="PROSITE" id="PS50112"/>
    </source>
</evidence>
<evidence type="ECO:0000256" key="2">
    <source>
        <dbReference type="SAM" id="MobiDB-lite"/>
    </source>
</evidence>
<organism evidence="8 9">
    <name type="scientific">Thiocystis violascens (strain ATCC 17096 / DSM 198 / 6111)</name>
    <name type="common">Chromatium violascens</name>
    <dbReference type="NCBI Taxonomy" id="765911"/>
    <lineage>
        <taxon>Bacteria</taxon>
        <taxon>Pseudomonadati</taxon>
        <taxon>Pseudomonadota</taxon>
        <taxon>Gammaproteobacteria</taxon>
        <taxon>Chromatiales</taxon>
        <taxon>Chromatiaceae</taxon>
        <taxon>Thiocystis</taxon>
    </lineage>
</organism>
<dbReference type="InterPro" id="IPR000014">
    <property type="entry name" value="PAS"/>
</dbReference>
<dbReference type="FunFam" id="3.30.70.270:FF:000001">
    <property type="entry name" value="Diguanylate cyclase domain protein"/>
    <property type="match status" value="1"/>
</dbReference>
<comment type="cofactor">
    <cofactor evidence="1">
        <name>Mg(2+)</name>
        <dbReference type="ChEBI" id="CHEBI:18420"/>
    </cofactor>
</comment>
<dbReference type="PANTHER" id="PTHR46663:SF3">
    <property type="entry name" value="SLL0267 PROTEIN"/>
    <property type="match status" value="1"/>
</dbReference>
<dbReference type="KEGG" id="tvi:Thivi_3822"/>
<feature type="domain" description="PAS" evidence="5">
    <location>
        <begin position="380"/>
        <end position="426"/>
    </location>
</feature>
<dbReference type="Gene3D" id="3.40.190.10">
    <property type="entry name" value="Periplasmic binding protein-like II"/>
    <property type="match status" value="2"/>
</dbReference>
<dbReference type="SMART" id="SM00086">
    <property type="entry name" value="PAC"/>
    <property type="match status" value="1"/>
</dbReference>
<feature type="domain" description="PAC" evidence="6">
    <location>
        <begin position="451"/>
        <end position="505"/>
    </location>
</feature>
<dbReference type="Gene3D" id="3.30.70.270">
    <property type="match status" value="1"/>
</dbReference>
<dbReference type="Pfam" id="PF09084">
    <property type="entry name" value="NMT1"/>
    <property type="match status" value="1"/>
</dbReference>
<evidence type="ECO:0000256" key="3">
    <source>
        <dbReference type="SAM" id="Phobius"/>
    </source>
</evidence>
<dbReference type="GO" id="GO:0003824">
    <property type="term" value="F:catalytic activity"/>
    <property type="evidence" value="ECO:0007669"/>
    <property type="project" value="UniProtKB-ARBA"/>
</dbReference>
<evidence type="ECO:0000259" key="6">
    <source>
        <dbReference type="PROSITE" id="PS50113"/>
    </source>
</evidence>
<dbReference type="SUPFAM" id="SSF53850">
    <property type="entry name" value="Periplasmic binding protein-like II"/>
    <property type="match status" value="1"/>
</dbReference>
<evidence type="ECO:0000256" key="1">
    <source>
        <dbReference type="ARBA" id="ARBA00001946"/>
    </source>
</evidence>
<keyword evidence="3" id="KW-1133">Transmembrane helix</keyword>
<dbReference type="NCBIfam" id="TIGR00229">
    <property type="entry name" value="sensory_box"/>
    <property type="match status" value="1"/>
</dbReference>
<dbReference type="NCBIfam" id="TIGR00254">
    <property type="entry name" value="GGDEF"/>
    <property type="match status" value="1"/>
</dbReference>